<keyword evidence="7" id="KW-1185">Reference proteome</keyword>
<dbReference type="EMBL" id="MUMY01000019">
    <property type="protein sequence ID" value="ONM46840.1"/>
    <property type="molecule type" value="Genomic_DNA"/>
</dbReference>
<dbReference type="GO" id="GO:0003677">
    <property type="term" value="F:DNA binding"/>
    <property type="evidence" value="ECO:0007669"/>
    <property type="project" value="UniProtKB-UniRule"/>
</dbReference>
<dbReference type="InterPro" id="IPR009057">
    <property type="entry name" value="Homeodomain-like_sf"/>
</dbReference>
<dbReference type="PANTHER" id="PTHR47506:SF1">
    <property type="entry name" value="HTH-TYPE TRANSCRIPTIONAL REGULATOR YJDC"/>
    <property type="match status" value="1"/>
</dbReference>
<evidence type="ECO:0000256" key="2">
    <source>
        <dbReference type="ARBA" id="ARBA00023125"/>
    </source>
</evidence>
<evidence type="ECO:0000256" key="3">
    <source>
        <dbReference type="ARBA" id="ARBA00023163"/>
    </source>
</evidence>
<keyword evidence="3" id="KW-0804">Transcription</keyword>
<dbReference type="Proteomes" id="UP000188836">
    <property type="component" value="Unassembled WGS sequence"/>
</dbReference>
<dbReference type="PANTHER" id="PTHR47506">
    <property type="entry name" value="TRANSCRIPTIONAL REGULATORY PROTEIN"/>
    <property type="match status" value="1"/>
</dbReference>
<feature type="domain" description="HTH tetR-type" evidence="5">
    <location>
        <begin position="6"/>
        <end position="66"/>
    </location>
</feature>
<dbReference type="InterPro" id="IPR036271">
    <property type="entry name" value="Tet_transcr_reg_TetR-rel_C_sf"/>
</dbReference>
<dbReference type="PROSITE" id="PS50977">
    <property type="entry name" value="HTH_TETR_2"/>
    <property type="match status" value="1"/>
</dbReference>
<evidence type="ECO:0000313" key="6">
    <source>
        <dbReference type="EMBL" id="ONM46840.1"/>
    </source>
</evidence>
<evidence type="ECO:0000256" key="1">
    <source>
        <dbReference type="ARBA" id="ARBA00023015"/>
    </source>
</evidence>
<evidence type="ECO:0000259" key="5">
    <source>
        <dbReference type="PROSITE" id="PS50977"/>
    </source>
</evidence>
<dbReference type="RefSeq" id="WP_077119825.1">
    <property type="nucleotide sequence ID" value="NZ_LOKT01000015.1"/>
</dbReference>
<dbReference type="Pfam" id="PF16925">
    <property type="entry name" value="TetR_C_13"/>
    <property type="match status" value="1"/>
</dbReference>
<feature type="DNA-binding region" description="H-T-H motif" evidence="4">
    <location>
        <begin position="29"/>
        <end position="48"/>
    </location>
</feature>
<sequence length="190" mass="20764">MARPRAFEEERALDAALRAFCTAGYEATSTRDLCEATGLGRSSIYNTFTSKRDLFQRVLRRYMDDKNATLAELLDSEADTRTKIRALLWQTVDAPEGEPAGCLVVNTLVELAPQDPETAETLRKDKQHRLALLTTTLEAGKRAGEIDADKDTRALALFLISTISGMRVAARGGADRAELAAIANTALDAF</sequence>
<organism evidence="6 7">
    <name type="scientific">Nocardia donostiensis</name>
    <dbReference type="NCBI Taxonomy" id="1538463"/>
    <lineage>
        <taxon>Bacteria</taxon>
        <taxon>Bacillati</taxon>
        <taxon>Actinomycetota</taxon>
        <taxon>Actinomycetes</taxon>
        <taxon>Mycobacteriales</taxon>
        <taxon>Nocardiaceae</taxon>
        <taxon>Nocardia</taxon>
    </lineage>
</organism>
<dbReference type="OrthoDB" id="9805134at2"/>
<reference evidence="6 7" key="1">
    <citation type="journal article" date="2016" name="Antonie Van Leeuwenhoek">
        <title>Nocardia donostiensis sp. nov., isolated from human respiratory specimens.</title>
        <authorList>
            <person name="Ercibengoa M."/>
            <person name="Bell M."/>
            <person name="Marimon J.M."/>
            <person name="Humrighouse B."/>
            <person name="Klenk H.P."/>
            <person name="Potter G."/>
            <person name="Perez-Trallero E."/>
        </authorList>
    </citation>
    <scope>NUCLEOTIDE SEQUENCE [LARGE SCALE GENOMIC DNA]</scope>
    <source>
        <strain evidence="6 7">X1655</strain>
    </source>
</reference>
<accession>A0A1W0B9M6</accession>
<comment type="caution">
    <text evidence="6">The sequence shown here is derived from an EMBL/GenBank/DDBJ whole genome shotgun (WGS) entry which is preliminary data.</text>
</comment>
<dbReference type="AlphaFoldDB" id="A0A1W0B9M6"/>
<dbReference type="Pfam" id="PF00440">
    <property type="entry name" value="TetR_N"/>
    <property type="match status" value="1"/>
</dbReference>
<keyword evidence="2 4" id="KW-0238">DNA-binding</keyword>
<name>A0A1W0B9M6_9NOCA</name>
<evidence type="ECO:0000256" key="4">
    <source>
        <dbReference type="PROSITE-ProRule" id="PRU00335"/>
    </source>
</evidence>
<dbReference type="STRING" id="1538463.B0T36_20400"/>
<dbReference type="Gene3D" id="1.10.357.10">
    <property type="entry name" value="Tetracycline Repressor, domain 2"/>
    <property type="match status" value="1"/>
</dbReference>
<dbReference type="SUPFAM" id="SSF48498">
    <property type="entry name" value="Tetracyclin repressor-like, C-terminal domain"/>
    <property type="match status" value="1"/>
</dbReference>
<dbReference type="PRINTS" id="PR00455">
    <property type="entry name" value="HTHTETR"/>
</dbReference>
<proteinExistence type="predicted"/>
<dbReference type="SUPFAM" id="SSF46689">
    <property type="entry name" value="Homeodomain-like"/>
    <property type="match status" value="1"/>
</dbReference>
<dbReference type="InterPro" id="IPR001647">
    <property type="entry name" value="HTH_TetR"/>
</dbReference>
<protein>
    <submittedName>
        <fullName evidence="6">TetR family transcriptional regulator</fullName>
    </submittedName>
</protein>
<evidence type="ECO:0000313" key="7">
    <source>
        <dbReference type="Proteomes" id="UP000188836"/>
    </source>
</evidence>
<keyword evidence="1" id="KW-0805">Transcription regulation</keyword>
<gene>
    <name evidence="6" type="ORF">B0T46_20350</name>
</gene>
<dbReference type="Gene3D" id="1.10.10.60">
    <property type="entry name" value="Homeodomain-like"/>
    <property type="match status" value="1"/>
</dbReference>
<dbReference type="InterPro" id="IPR011075">
    <property type="entry name" value="TetR_C"/>
</dbReference>